<evidence type="ECO:0000313" key="2">
    <source>
        <dbReference type="EMBL" id="MQL87799.1"/>
    </source>
</evidence>
<evidence type="ECO:0000313" key="3">
    <source>
        <dbReference type="Proteomes" id="UP000652761"/>
    </source>
</evidence>
<dbReference type="EMBL" id="NMUH01001006">
    <property type="protein sequence ID" value="MQL87799.1"/>
    <property type="molecule type" value="Genomic_DNA"/>
</dbReference>
<comment type="caution">
    <text evidence="2">The sequence shown here is derived from an EMBL/GenBank/DDBJ whole genome shotgun (WGS) entry which is preliminary data.</text>
</comment>
<proteinExistence type="predicted"/>
<feature type="region of interest" description="Disordered" evidence="1">
    <location>
        <begin position="55"/>
        <end position="91"/>
    </location>
</feature>
<dbReference type="Proteomes" id="UP000652761">
    <property type="component" value="Unassembled WGS sequence"/>
</dbReference>
<organism evidence="2 3">
    <name type="scientific">Colocasia esculenta</name>
    <name type="common">Wild taro</name>
    <name type="synonym">Arum esculentum</name>
    <dbReference type="NCBI Taxonomy" id="4460"/>
    <lineage>
        <taxon>Eukaryota</taxon>
        <taxon>Viridiplantae</taxon>
        <taxon>Streptophyta</taxon>
        <taxon>Embryophyta</taxon>
        <taxon>Tracheophyta</taxon>
        <taxon>Spermatophyta</taxon>
        <taxon>Magnoliopsida</taxon>
        <taxon>Liliopsida</taxon>
        <taxon>Araceae</taxon>
        <taxon>Aroideae</taxon>
        <taxon>Colocasieae</taxon>
        <taxon>Colocasia</taxon>
    </lineage>
</organism>
<evidence type="ECO:0000256" key="1">
    <source>
        <dbReference type="SAM" id="MobiDB-lite"/>
    </source>
</evidence>
<accession>A0A843V878</accession>
<name>A0A843V878_COLES</name>
<gene>
    <name evidence="2" type="ORF">Taro_020345</name>
</gene>
<feature type="compositionally biased region" description="Basic and acidic residues" evidence="1">
    <location>
        <begin position="73"/>
        <end position="84"/>
    </location>
</feature>
<reference evidence="2" key="1">
    <citation type="submission" date="2017-07" db="EMBL/GenBank/DDBJ databases">
        <title>Taro Niue Genome Assembly and Annotation.</title>
        <authorList>
            <person name="Atibalentja N."/>
            <person name="Keating K."/>
            <person name="Fields C.J."/>
        </authorList>
    </citation>
    <scope>NUCLEOTIDE SEQUENCE</scope>
    <source>
        <strain evidence="2">Niue_2</strain>
        <tissue evidence="2">Leaf</tissue>
    </source>
</reference>
<keyword evidence="3" id="KW-1185">Reference proteome</keyword>
<dbReference type="AlphaFoldDB" id="A0A843V878"/>
<protein>
    <submittedName>
        <fullName evidence="2">Uncharacterized protein</fullName>
    </submittedName>
</protein>
<sequence length="91" mass="9895">MADPIVLLRLLGHRGEVIGGGKRREKAARRSTSLLFVSRIIGVYIDQRSAMLDDHCPTRRSQGGPRLVTGVSGDRRGALSDRRGALSVSEL</sequence>